<evidence type="ECO:0000259" key="4">
    <source>
        <dbReference type="Pfam" id="PF04783"/>
    </source>
</evidence>
<sequence>MGCAQSRIDNEEAVSRCKERRHFMRDAVASRNAFAAAHSAYTVALKSTGAALSDFGHAEPHDPRPNPSLPPSSSTPAPPLPIENPLPPPPPPLPDYSPSPLHRSASMPDLPGPLPKKPPSDPSTIPEDDEPDADDAPDTIPIEPSPPPPPPPRQPSPAPAPASPLPFPESSSTWDYFFAMDQNIPGPSLASDTEDFPAVKQEIQEEVKFEKKKAPVVEEEPPMMTPEKVVEVPPPPPLVSKAPKVKQGGMGHHQHSASVGPVVEVKVLVEILRELDDHFLKAYESAHEVSKMLEATRMHYHSNFADNRGHIDHSARVMRVITWNRSFKGIPNADEGKDDFDNDKHETHATVLDKMLAWEKKLYDEVKAAEHMKIEYQRKVAVLNKLKKRGTNPEALERAKAAVSHLHTRYIVDMQSMDSTVSEINRLRDDQLYPKLVELVDGMGGMWEAMRTHHDSQFQIASQLKALDISSAPKDTTDQHYHRTNQLCQVAREWHSQLQKLMTHQREYILALNSWLKLNLIPIESSLKEKVSSPPKVFQPPIQPFLQAWHDQLEKLPDELAKSAIFSFSEVINSIWLLQQEELKLREKCEDLQKEFMRKRRALDEFTQKYIQKRVASEGADLETGEGPNQNDPVAERKFLVDQVKTRLDNEVEAHQKLCKHIREKSLTSLRTHLPELFRAMSDFAQACSSMYDSLRVVAQSRESNV</sequence>
<evidence type="ECO:0000259" key="3">
    <source>
        <dbReference type="Pfam" id="PF04782"/>
    </source>
</evidence>
<dbReference type="InterPro" id="IPR006867">
    <property type="entry name" value="DUF632"/>
</dbReference>
<dbReference type="InterPro" id="IPR006868">
    <property type="entry name" value="DUF630"/>
</dbReference>
<dbReference type="OrthoDB" id="674656at2759"/>
<dbReference type="PANTHER" id="PTHR21450:SF7">
    <property type="entry name" value="DNA LIGASE (DUF630 AND DUF632)"/>
    <property type="match status" value="1"/>
</dbReference>
<comment type="caution">
    <text evidence="5">The sequence shown here is derived from an EMBL/GenBank/DDBJ whole genome shotgun (WGS) entry which is preliminary data.</text>
</comment>
<evidence type="ECO:0000256" key="1">
    <source>
        <dbReference type="SAM" id="Coils"/>
    </source>
</evidence>
<dbReference type="PANTHER" id="PTHR21450">
    <property type="entry name" value="PROTEIN ALTERED PHOSPHATE STARVATION RESPONSE 1"/>
    <property type="match status" value="1"/>
</dbReference>
<dbReference type="EMBL" id="JAGGNH010000002">
    <property type="protein sequence ID" value="KAJ0980971.1"/>
    <property type="molecule type" value="Genomic_DNA"/>
</dbReference>
<accession>A0A9D5HLS3</accession>
<evidence type="ECO:0008006" key="7">
    <source>
        <dbReference type="Google" id="ProtNLM"/>
    </source>
</evidence>
<feature type="coiled-coil region" evidence="1">
    <location>
        <begin position="575"/>
        <end position="609"/>
    </location>
</feature>
<dbReference type="Pfam" id="PF04782">
    <property type="entry name" value="DUF632"/>
    <property type="match status" value="1"/>
</dbReference>
<feature type="domain" description="DUF632" evidence="3">
    <location>
        <begin position="268"/>
        <end position="573"/>
    </location>
</feature>
<keyword evidence="6" id="KW-1185">Reference proteome</keyword>
<protein>
    <recommendedName>
        <fullName evidence="7">Nitrate regulatory gene2 protein-like</fullName>
    </recommendedName>
</protein>
<feature type="compositionally biased region" description="Pro residues" evidence="2">
    <location>
        <begin position="110"/>
        <end position="121"/>
    </location>
</feature>
<evidence type="ECO:0000313" key="5">
    <source>
        <dbReference type="EMBL" id="KAJ0980971.1"/>
    </source>
</evidence>
<organism evidence="5 6">
    <name type="scientific">Dioscorea zingiberensis</name>
    <dbReference type="NCBI Taxonomy" id="325984"/>
    <lineage>
        <taxon>Eukaryota</taxon>
        <taxon>Viridiplantae</taxon>
        <taxon>Streptophyta</taxon>
        <taxon>Embryophyta</taxon>
        <taxon>Tracheophyta</taxon>
        <taxon>Spermatophyta</taxon>
        <taxon>Magnoliopsida</taxon>
        <taxon>Liliopsida</taxon>
        <taxon>Dioscoreales</taxon>
        <taxon>Dioscoreaceae</taxon>
        <taxon>Dioscorea</taxon>
    </lineage>
</organism>
<dbReference type="PRINTS" id="PR01217">
    <property type="entry name" value="PRICHEXTENSN"/>
</dbReference>
<reference evidence="5" key="2">
    <citation type="journal article" date="2022" name="Hortic Res">
        <title>The genome of Dioscorea zingiberensis sheds light on the biosynthesis, origin and evolution of the medicinally important diosgenin saponins.</title>
        <authorList>
            <person name="Li Y."/>
            <person name="Tan C."/>
            <person name="Li Z."/>
            <person name="Guo J."/>
            <person name="Li S."/>
            <person name="Chen X."/>
            <person name="Wang C."/>
            <person name="Dai X."/>
            <person name="Yang H."/>
            <person name="Song W."/>
            <person name="Hou L."/>
            <person name="Xu J."/>
            <person name="Tong Z."/>
            <person name="Xu A."/>
            <person name="Yuan X."/>
            <person name="Wang W."/>
            <person name="Yang Q."/>
            <person name="Chen L."/>
            <person name="Sun Z."/>
            <person name="Wang K."/>
            <person name="Pan B."/>
            <person name="Chen J."/>
            <person name="Bao Y."/>
            <person name="Liu F."/>
            <person name="Qi X."/>
            <person name="Gang D.R."/>
            <person name="Wen J."/>
            <person name="Li J."/>
        </authorList>
    </citation>
    <scope>NUCLEOTIDE SEQUENCE</scope>
    <source>
        <strain evidence="5">Dzin_1.0</strain>
    </source>
</reference>
<feature type="domain" description="DUF630" evidence="4">
    <location>
        <begin position="1"/>
        <end position="59"/>
    </location>
</feature>
<dbReference type="AlphaFoldDB" id="A0A9D5HLS3"/>
<feature type="compositionally biased region" description="Acidic residues" evidence="2">
    <location>
        <begin position="126"/>
        <end position="137"/>
    </location>
</feature>
<feature type="compositionally biased region" description="Pro residues" evidence="2">
    <location>
        <begin position="76"/>
        <end position="97"/>
    </location>
</feature>
<dbReference type="Pfam" id="PF04783">
    <property type="entry name" value="DUF630"/>
    <property type="match status" value="1"/>
</dbReference>
<evidence type="ECO:0000256" key="2">
    <source>
        <dbReference type="SAM" id="MobiDB-lite"/>
    </source>
</evidence>
<feature type="compositionally biased region" description="Pro residues" evidence="2">
    <location>
        <begin position="143"/>
        <end position="167"/>
    </location>
</feature>
<dbReference type="Proteomes" id="UP001085076">
    <property type="component" value="Miscellaneous, Linkage group lg02"/>
</dbReference>
<evidence type="ECO:0000313" key="6">
    <source>
        <dbReference type="Proteomes" id="UP001085076"/>
    </source>
</evidence>
<keyword evidence="1" id="KW-0175">Coiled coil</keyword>
<gene>
    <name evidence="5" type="ORF">J5N97_009226</name>
</gene>
<proteinExistence type="predicted"/>
<feature type="region of interest" description="Disordered" evidence="2">
    <location>
        <begin position="53"/>
        <end position="168"/>
    </location>
</feature>
<name>A0A9D5HLS3_9LILI</name>
<reference evidence="5" key="1">
    <citation type="submission" date="2021-03" db="EMBL/GenBank/DDBJ databases">
        <authorList>
            <person name="Li Z."/>
            <person name="Yang C."/>
        </authorList>
    </citation>
    <scope>NUCLEOTIDE SEQUENCE</scope>
    <source>
        <strain evidence="5">Dzin_1.0</strain>
        <tissue evidence="5">Leaf</tissue>
    </source>
</reference>